<dbReference type="SUPFAM" id="SSF140111">
    <property type="entry name" value="Endosomal sorting complex assembly domain"/>
    <property type="match status" value="1"/>
</dbReference>
<reference evidence="11 12" key="1">
    <citation type="submission" date="2019-07" db="EMBL/GenBank/DDBJ databases">
        <authorList>
            <person name="Jastrzebski P J."/>
            <person name="Paukszto L."/>
            <person name="Jastrzebski P J."/>
        </authorList>
    </citation>
    <scope>NUCLEOTIDE SEQUENCE [LARGE SCALE GENOMIC DNA]</scope>
    <source>
        <strain evidence="11 12">WMS-il1</strain>
    </source>
</reference>
<keyword evidence="5 7" id="KW-0653">Protein transport</keyword>
<dbReference type="GO" id="GO:0000813">
    <property type="term" value="C:ESCRT I complex"/>
    <property type="evidence" value="ECO:0007669"/>
    <property type="project" value="TreeGrafter"/>
</dbReference>
<dbReference type="Proteomes" id="UP000321570">
    <property type="component" value="Unassembled WGS sequence"/>
</dbReference>
<evidence type="ECO:0000256" key="5">
    <source>
        <dbReference type="ARBA" id="ARBA00022927"/>
    </source>
</evidence>
<keyword evidence="12" id="KW-1185">Reference proteome</keyword>
<dbReference type="Gene3D" id="3.10.110.10">
    <property type="entry name" value="Ubiquitin Conjugating Enzyme"/>
    <property type="match status" value="1"/>
</dbReference>
<protein>
    <recommendedName>
        <fullName evidence="13">UEV domain-containing protein</fullName>
    </recommendedName>
</protein>
<evidence type="ECO:0008006" key="13">
    <source>
        <dbReference type="Google" id="ProtNLM"/>
    </source>
</evidence>
<dbReference type="InterPro" id="IPR017916">
    <property type="entry name" value="SB_dom"/>
</dbReference>
<evidence type="ECO:0000313" key="12">
    <source>
        <dbReference type="Proteomes" id="UP000321570"/>
    </source>
</evidence>
<evidence type="ECO:0000259" key="9">
    <source>
        <dbReference type="PROSITE" id="PS51312"/>
    </source>
</evidence>
<dbReference type="PROSITE" id="PS51322">
    <property type="entry name" value="UEV"/>
    <property type="match status" value="1"/>
</dbReference>
<organism evidence="11 12">
    <name type="scientific">Hymenolepis diminuta</name>
    <name type="common">Rat tapeworm</name>
    <dbReference type="NCBI Taxonomy" id="6216"/>
    <lineage>
        <taxon>Eukaryota</taxon>
        <taxon>Metazoa</taxon>
        <taxon>Spiralia</taxon>
        <taxon>Lophotrochozoa</taxon>
        <taxon>Platyhelminthes</taxon>
        <taxon>Cestoda</taxon>
        <taxon>Eucestoda</taxon>
        <taxon>Cyclophyllidea</taxon>
        <taxon>Hymenolepididae</taxon>
        <taxon>Hymenolepis</taxon>
    </lineage>
</organism>
<dbReference type="InterPro" id="IPR037202">
    <property type="entry name" value="ESCRT_assembly_dom"/>
</dbReference>
<dbReference type="InterPro" id="IPR016135">
    <property type="entry name" value="UBQ-conjugating_enzyme/RWD"/>
</dbReference>
<dbReference type="Pfam" id="PF05743">
    <property type="entry name" value="UEV"/>
    <property type="match status" value="1"/>
</dbReference>
<dbReference type="CDD" id="cd11685">
    <property type="entry name" value="UEV_TSG101-like"/>
    <property type="match status" value="1"/>
</dbReference>
<evidence type="ECO:0000256" key="2">
    <source>
        <dbReference type="ARBA" id="ARBA00009594"/>
    </source>
</evidence>
<evidence type="ECO:0000313" key="11">
    <source>
        <dbReference type="EMBL" id="VUZ43876.1"/>
    </source>
</evidence>
<gene>
    <name evidence="11" type="ORF">WMSIL1_LOCUS4247</name>
</gene>
<dbReference type="GO" id="GO:0015031">
    <property type="term" value="P:protein transport"/>
    <property type="evidence" value="ECO:0007669"/>
    <property type="project" value="UniProtKB-UniRule"/>
</dbReference>
<evidence type="ECO:0000256" key="1">
    <source>
        <dbReference type="ARBA" id="ARBA00004177"/>
    </source>
</evidence>
<feature type="domain" description="UEV" evidence="10">
    <location>
        <begin position="1"/>
        <end position="144"/>
    </location>
</feature>
<dbReference type="InterPro" id="IPR008883">
    <property type="entry name" value="UEV_N"/>
</dbReference>
<dbReference type="Gene3D" id="6.10.140.820">
    <property type="match status" value="1"/>
</dbReference>
<keyword evidence="4" id="KW-0967">Endosome</keyword>
<dbReference type="Gene3D" id="6.10.250.370">
    <property type="match status" value="1"/>
</dbReference>
<evidence type="ECO:0000259" key="10">
    <source>
        <dbReference type="PROSITE" id="PS51322"/>
    </source>
</evidence>
<dbReference type="PANTHER" id="PTHR23306">
    <property type="entry name" value="TUMOR SUSCEPTIBILITY GENE 101 PROTEIN-RELATED"/>
    <property type="match status" value="1"/>
</dbReference>
<dbReference type="GO" id="GO:0043130">
    <property type="term" value="F:ubiquitin binding"/>
    <property type="evidence" value="ECO:0007669"/>
    <property type="project" value="TreeGrafter"/>
</dbReference>
<accession>A0A564Y9L6</accession>
<evidence type="ECO:0000256" key="6">
    <source>
        <dbReference type="ARBA" id="ARBA00023054"/>
    </source>
</evidence>
<dbReference type="InterPro" id="IPR052070">
    <property type="entry name" value="ESCRT-I_UEV_domain"/>
</dbReference>
<dbReference type="EMBL" id="CABIJS010000122">
    <property type="protein sequence ID" value="VUZ43876.1"/>
    <property type="molecule type" value="Genomic_DNA"/>
</dbReference>
<evidence type="ECO:0000256" key="8">
    <source>
        <dbReference type="SAM" id="Coils"/>
    </source>
</evidence>
<feature type="coiled-coil region" evidence="8">
    <location>
        <begin position="252"/>
        <end position="325"/>
    </location>
</feature>
<dbReference type="SUPFAM" id="SSF54495">
    <property type="entry name" value="UBC-like"/>
    <property type="match status" value="1"/>
</dbReference>
<name>A0A564Y9L6_HYMDI</name>
<dbReference type="AlphaFoldDB" id="A0A564Y9L6"/>
<dbReference type="PROSITE" id="PS51312">
    <property type="entry name" value="SB"/>
    <property type="match status" value="1"/>
</dbReference>
<keyword evidence="6 8" id="KW-0175">Coiled coil</keyword>
<dbReference type="GO" id="GO:0008333">
    <property type="term" value="P:endosome to lysosome transport"/>
    <property type="evidence" value="ECO:0007669"/>
    <property type="project" value="TreeGrafter"/>
</dbReference>
<dbReference type="Pfam" id="PF09454">
    <property type="entry name" value="Vps23_core"/>
    <property type="match status" value="1"/>
</dbReference>
<dbReference type="PANTHER" id="PTHR23306:SF3">
    <property type="entry name" value="TUMOR SUPPRESSOR PROTEIN 101"/>
    <property type="match status" value="1"/>
</dbReference>
<evidence type="ECO:0000256" key="4">
    <source>
        <dbReference type="ARBA" id="ARBA00022753"/>
    </source>
</evidence>
<proteinExistence type="inferred from homology"/>
<comment type="subcellular location">
    <subcellularLocation>
        <location evidence="1">Endosome</location>
    </subcellularLocation>
</comment>
<evidence type="ECO:0000256" key="3">
    <source>
        <dbReference type="ARBA" id="ARBA00022448"/>
    </source>
</evidence>
<keyword evidence="3 7" id="KW-0813">Transport</keyword>
<comment type="similarity">
    <text evidence="2">Belongs to the ubiquitin-conjugating enzyme family. UEV subfamily.</text>
</comment>
<feature type="domain" description="SB" evidence="9">
    <location>
        <begin position="340"/>
        <end position="407"/>
    </location>
</feature>
<evidence type="ECO:0000256" key="7">
    <source>
        <dbReference type="PROSITE-ProRule" id="PRU00644"/>
    </source>
</evidence>
<sequence>MNQSTNLANGLASYKYRDAAKSDIEKASQAFHSLRLKIQDYTADNGQTSRLLCLDGTIPVKYDGNMYNIPLAVYFIHQHPYYPPIAYVRPTPNMQIKPSQNVDTSGKIFLPYLTEWKYPGSSTQKLLEILQGVFGARTPVFSKPKVAQTPPVPYGFNSQISATVTASATNGSAFEIPGSGWGGMPRLPGSNCSTPSGASQAPFFGAGGGAAAMPPMPSATASSTYLGNATSSTGGLMSEEEQILMSLRSAVLDRLSKEYRELSEDLNCEIQSLQATESDLLQRGNKLETIHAQMVSELDQVRSLTRELKEKTREYKEAYRKLKQEANGNVDYDTVVDTTTPVYKQLVEAFADEQAISDVLYYLSQALENGCIDPDEFLKAVRDQSRNQFMKRAMVFQCRAKAGLPLV</sequence>